<dbReference type="PROSITE" id="PS50174">
    <property type="entry name" value="G_PATCH"/>
    <property type="match status" value="1"/>
</dbReference>
<evidence type="ECO:0000256" key="3">
    <source>
        <dbReference type="SAM" id="MobiDB-lite"/>
    </source>
</evidence>
<name>A0AAN7PRY2_9MYRT</name>
<evidence type="ECO:0000256" key="1">
    <source>
        <dbReference type="ARBA" id="ARBA00004123"/>
    </source>
</evidence>
<evidence type="ECO:0000259" key="4">
    <source>
        <dbReference type="PROSITE" id="PS50174"/>
    </source>
</evidence>
<keyword evidence="2" id="KW-0539">Nucleus</keyword>
<keyword evidence="6" id="KW-1185">Reference proteome</keyword>
<feature type="compositionally biased region" description="Basic and acidic residues" evidence="3">
    <location>
        <begin position="316"/>
        <end position="336"/>
    </location>
</feature>
<dbReference type="InterPro" id="IPR026822">
    <property type="entry name" value="Spp2/MOS2_G-patch"/>
</dbReference>
<organism evidence="5 6">
    <name type="scientific">Trapa incisa</name>
    <dbReference type="NCBI Taxonomy" id="236973"/>
    <lineage>
        <taxon>Eukaryota</taxon>
        <taxon>Viridiplantae</taxon>
        <taxon>Streptophyta</taxon>
        <taxon>Embryophyta</taxon>
        <taxon>Tracheophyta</taxon>
        <taxon>Spermatophyta</taxon>
        <taxon>Magnoliopsida</taxon>
        <taxon>eudicotyledons</taxon>
        <taxon>Gunneridae</taxon>
        <taxon>Pentapetalae</taxon>
        <taxon>rosids</taxon>
        <taxon>malvids</taxon>
        <taxon>Myrtales</taxon>
        <taxon>Lythraceae</taxon>
        <taxon>Trapa</taxon>
    </lineage>
</organism>
<dbReference type="AlphaFoldDB" id="A0AAN7PRY2"/>
<feature type="domain" description="G-patch" evidence="4">
    <location>
        <begin position="167"/>
        <end position="213"/>
    </location>
</feature>
<feature type="compositionally biased region" description="Basic residues" evidence="3">
    <location>
        <begin position="10"/>
        <end position="20"/>
    </location>
</feature>
<dbReference type="PANTHER" id="PTHR15818">
    <property type="entry name" value="G PATCH AND KOW-CONTAINING"/>
    <property type="match status" value="1"/>
</dbReference>
<dbReference type="GO" id="GO:0005681">
    <property type="term" value="C:spliceosomal complex"/>
    <property type="evidence" value="ECO:0007669"/>
    <property type="project" value="TreeGrafter"/>
</dbReference>
<evidence type="ECO:0000256" key="2">
    <source>
        <dbReference type="ARBA" id="ARBA00023242"/>
    </source>
</evidence>
<comment type="caution">
    <text evidence="5">The sequence shown here is derived from an EMBL/GenBank/DDBJ whole genome shotgun (WGS) entry which is preliminary data.</text>
</comment>
<gene>
    <name evidence="5" type="ORF">SAY87_021471</name>
</gene>
<proteinExistence type="predicted"/>
<sequence>MQFTLNSSKKPSKPPARHIPRTLGFGAGEDAHGEQSLPEPTYVTEFDPSRKASEGKHPIRIIPPIPQEWHPHKRMKNLELPLQVDLTADLDKFESQSRTLGDDSNASSVSYGLTLRKSAGNSNSSDGKAAYETIETEKPMKFASLEVRKVEDLEKLDDDPGFEDMPVECYGEALLRGYGWQEGKGIGRKAKEDVKVRQYERGAGKGGLGFLPDKAPPIKESKEGRKERSDQRDDVRASLKNGTGISLGKVVRIVGGREDALLGLKGDVLDVLDGGEFVILRIDRSREEVKVRTRDIAELGSREEEKCLKKLKDTRIRGESNDDNRKRKNEEAKRTTSDGNGQASWLTSHIRVRVISKDLKGGRLYRKKGKVVDVVGLTSCDLLMDETRELIQGVDQVLLETALPKRGGPVLVLSGRFKGVHGSLVERDLDREIAVVRDADTHEMHKVRLEQIAEYVEDPSFVGY</sequence>
<dbReference type="Proteomes" id="UP001345219">
    <property type="component" value="Chromosome 16"/>
</dbReference>
<dbReference type="Gene3D" id="2.30.30.140">
    <property type="match status" value="1"/>
</dbReference>
<dbReference type="Pfam" id="PF25088">
    <property type="entry name" value="GPKOW_C"/>
    <property type="match status" value="1"/>
</dbReference>
<dbReference type="EMBL" id="JAXIOK010000016">
    <property type="protein sequence ID" value="KAK4752673.1"/>
    <property type="molecule type" value="Genomic_DNA"/>
</dbReference>
<feature type="region of interest" description="Disordered" evidence="3">
    <location>
        <begin position="205"/>
        <end position="238"/>
    </location>
</feature>
<protein>
    <recommendedName>
        <fullName evidence="4">G-patch domain-containing protein</fullName>
    </recommendedName>
</protein>
<feature type="region of interest" description="Disordered" evidence="3">
    <location>
        <begin position="1"/>
        <end position="76"/>
    </location>
</feature>
<dbReference type="InterPro" id="IPR000467">
    <property type="entry name" value="G_patch_dom"/>
</dbReference>
<dbReference type="GO" id="GO:0003676">
    <property type="term" value="F:nucleic acid binding"/>
    <property type="evidence" value="ECO:0007669"/>
    <property type="project" value="InterPro"/>
</dbReference>
<comment type="subcellular location">
    <subcellularLocation>
        <location evidence="1">Nucleus</location>
    </subcellularLocation>
</comment>
<reference evidence="5 6" key="1">
    <citation type="journal article" date="2023" name="Hortic Res">
        <title>Pangenome of water caltrop reveals structural variations and asymmetric subgenome divergence after allopolyploidization.</title>
        <authorList>
            <person name="Zhang X."/>
            <person name="Chen Y."/>
            <person name="Wang L."/>
            <person name="Yuan Y."/>
            <person name="Fang M."/>
            <person name="Shi L."/>
            <person name="Lu R."/>
            <person name="Comes H.P."/>
            <person name="Ma Y."/>
            <person name="Chen Y."/>
            <person name="Huang G."/>
            <person name="Zhou Y."/>
            <person name="Zheng Z."/>
            <person name="Qiu Y."/>
        </authorList>
    </citation>
    <scope>NUCLEOTIDE SEQUENCE [LARGE SCALE GENOMIC DNA]</scope>
    <source>
        <tissue evidence="5">Roots</tissue>
    </source>
</reference>
<evidence type="ECO:0000313" key="5">
    <source>
        <dbReference type="EMBL" id="KAK4752673.1"/>
    </source>
</evidence>
<feature type="compositionally biased region" description="Basic and acidic residues" evidence="3">
    <location>
        <begin position="216"/>
        <end position="237"/>
    </location>
</feature>
<evidence type="ECO:0000313" key="6">
    <source>
        <dbReference type="Proteomes" id="UP001345219"/>
    </source>
</evidence>
<dbReference type="InterPro" id="IPR045166">
    <property type="entry name" value="Spp2-like"/>
</dbReference>
<feature type="region of interest" description="Disordered" evidence="3">
    <location>
        <begin position="316"/>
        <end position="342"/>
    </location>
</feature>
<dbReference type="Pfam" id="PF12656">
    <property type="entry name" value="G-patch_2"/>
    <property type="match status" value="1"/>
</dbReference>
<dbReference type="PANTHER" id="PTHR15818:SF2">
    <property type="entry name" value="G-PATCH DOMAIN AND KOW MOTIFS-CONTAINING PROTEIN"/>
    <property type="match status" value="1"/>
</dbReference>
<feature type="compositionally biased region" description="Basic and acidic residues" evidence="3">
    <location>
        <begin position="47"/>
        <end position="57"/>
    </location>
</feature>
<dbReference type="GO" id="GO:0000398">
    <property type="term" value="P:mRNA splicing, via spliceosome"/>
    <property type="evidence" value="ECO:0007669"/>
    <property type="project" value="InterPro"/>
</dbReference>
<accession>A0AAN7PRY2</accession>